<dbReference type="GO" id="GO:0005829">
    <property type="term" value="C:cytosol"/>
    <property type="evidence" value="ECO:0007669"/>
    <property type="project" value="TreeGrafter"/>
</dbReference>
<protein>
    <submittedName>
        <fullName evidence="8">Armadillo-like helical domain-containing protein 3</fullName>
    </submittedName>
</protein>
<evidence type="ECO:0000256" key="3">
    <source>
        <dbReference type="ARBA" id="ARBA00022989"/>
    </source>
</evidence>
<sequence length="1304" mass="148591">MCSFLIVREIAENVPAPQVPKNNLLFSVILIPPNSFKLTLKRSGSGSKRPKEKVVYIYELLFRGEDPVNNNNEFWDSFFLLQPNVEVLEHELTKISNDQLLLVKGNIKLLFTQSIEMLESDHPKRVSNCLQTLCALFYAIFKKQATDVGIDVINTIFDFQEIEQNMKTLIVHCNNLLINGADAPRFMCLNLLLVLITGTNNVSQNILLEYIMINSLFDSFVRLLSDPTLRAQHGHDVVILLTLLVNYRKGERTNPYIVQLSILADELALNGYGQMISSSLIEFGRQYTKNLSEIQPSSWFSSLSNIVGNMFVSDEGCDREQIRANNALLLALYEAVHLNRNFITTLAHTQAESSAPPSPSNTLNSNQPVPDLSIPPPNIDVNHSIVMQDNKNESSAANLKLCFLILTCISEDQYANSMMHDNNLTFKVLLQRAQMRHRKLPAERFSKSQPLAATLLDLLVEFTVSHLMKKFPMELYLLCTGIIHRVLCYQKRCRVRLVYPWKELWAALISLLKFLVCQEQNLVKKCNIFYLAIQIINIFNLFITYGDTFLATTNSYDELYYELNREEKVFSEVHAMVLRFSAMPDCEFKDDVRKLSSALVNILAIVKHFQNKIKEWLSAQGLSTPTEEQVLEVVRKNYDLTLKLQDSLDHYERYAERPKHTAFFTNLVRDVVIDTRKNIYYSIKDVHPMPHDYSCNCTSFIKKMNRLSVNGNSSQEELDDQHKTKIFHIDITKDLVFNVDKHGSTTDTRADIQSSKSGMDFDDILPHIGNFGNYQRILFLLLAPYTLFYVFVYFTQIFITLVPNDYWCNVPELLHLEPSDRLRLAIPLTNGEMSRCTMYNVNYTEKLLNNITEADPSWPTQSCIFGWEFDHSEIPYATIATELGWVCENDALPTIAQSVFFCGAITGGLLFGWIADRFGRVPALVGANIVGGLAGIATAFCNSFWSFTLCRYFAGFAFDNCFTIMYILALEYVGPKWRTFVANMCTAIYFGIGSLIMPWIAYGVSDWQILSIVLSAPLVLAIFTPLIVPESVRWLLSQNHIEKATKIIRKFERINKKTIDPEIFEKFIETCKKRNEAQKDRKYSLLDLFKTPHLRKTTLLMIVIYMSVSLVYDGYIRSITSIGLNIFIAFTLASATETPASIALTFILDRWGRRWTLFGSMVLCAVCSIVLSFTVNGNVILAMAFMIVGRFLVNCSYNIGQQVATEYLPTVVRAQGVAFVHNLGYVANMVSPFVIYLQVVHHSVPFWILVTVGIIGGSAILFLPETMDRELPQTLEDGENFGANFNFWDVPCRSKQRKKSTSEQ</sequence>
<evidence type="ECO:0000313" key="8">
    <source>
        <dbReference type="EMBL" id="KAJ6636462.1"/>
    </source>
</evidence>
<feature type="transmembrane region" description="Helical" evidence="6">
    <location>
        <begin position="895"/>
        <end position="914"/>
    </location>
</feature>
<keyword evidence="3 6" id="KW-1133">Transmembrane helix</keyword>
<keyword evidence="4 6" id="KW-0472">Membrane</keyword>
<dbReference type="GO" id="GO:0022857">
    <property type="term" value="F:transmembrane transporter activity"/>
    <property type="evidence" value="ECO:0007669"/>
    <property type="project" value="InterPro"/>
</dbReference>
<dbReference type="OrthoDB" id="2012278at2759"/>
<feature type="transmembrane region" description="Helical" evidence="6">
    <location>
        <begin position="980"/>
        <end position="1001"/>
    </location>
</feature>
<reference evidence="8" key="1">
    <citation type="submission" date="2022-07" db="EMBL/GenBank/DDBJ databases">
        <authorList>
            <person name="Trinca V."/>
            <person name="Uliana J.V.C."/>
            <person name="Torres T.T."/>
            <person name="Ward R.J."/>
            <person name="Monesi N."/>
        </authorList>
    </citation>
    <scope>NUCLEOTIDE SEQUENCE</scope>
    <source>
        <strain evidence="8">HSMRA1968</strain>
        <tissue evidence="8">Whole embryos</tissue>
    </source>
</reference>
<evidence type="ECO:0000256" key="6">
    <source>
        <dbReference type="SAM" id="Phobius"/>
    </source>
</evidence>
<dbReference type="InterPro" id="IPR020846">
    <property type="entry name" value="MFS_dom"/>
</dbReference>
<dbReference type="PROSITE" id="PS50850">
    <property type="entry name" value="MFS"/>
    <property type="match status" value="1"/>
</dbReference>
<dbReference type="Pfam" id="PF08427">
    <property type="entry name" value="ARMH3_C"/>
    <property type="match status" value="1"/>
</dbReference>
<feature type="domain" description="Major facilitator superfamily (MFS) profile" evidence="7">
    <location>
        <begin position="838"/>
        <end position="1268"/>
    </location>
</feature>
<accession>A0A9Q0RXR0</accession>
<feature type="transmembrane region" description="Helical" evidence="6">
    <location>
        <begin position="921"/>
        <end position="940"/>
    </location>
</feature>
<dbReference type="PANTHER" id="PTHR13608:SF3">
    <property type="entry name" value="ARMADILLO-LIKE HELICAL DOMAIN-CONTAINING PROTEIN 3"/>
    <property type="match status" value="1"/>
</dbReference>
<feature type="transmembrane region" description="Helical" evidence="6">
    <location>
        <begin position="1244"/>
        <end position="1263"/>
    </location>
</feature>
<dbReference type="InterPro" id="IPR005828">
    <property type="entry name" value="MFS_sugar_transport-like"/>
</dbReference>
<gene>
    <name evidence="8" type="primary">armh3</name>
    <name evidence="8" type="ORF">Bhyg_15052</name>
</gene>
<feature type="transmembrane region" description="Helical" evidence="6">
    <location>
        <begin position="528"/>
        <end position="546"/>
    </location>
</feature>
<feature type="region of interest" description="Disordered" evidence="5">
    <location>
        <begin position="349"/>
        <end position="371"/>
    </location>
</feature>
<dbReference type="Gene3D" id="1.20.1250.20">
    <property type="entry name" value="MFS general substrate transporter like domains"/>
    <property type="match status" value="1"/>
</dbReference>
<name>A0A9Q0RXR0_9DIPT</name>
<evidence type="ECO:0000313" key="9">
    <source>
        <dbReference type="Proteomes" id="UP001151699"/>
    </source>
</evidence>
<comment type="subcellular location">
    <subcellularLocation>
        <location evidence="1">Membrane</location>
        <topology evidence="1">Multi-pass membrane protein</topology>
    </subcellularLocation>
</comment>
<feature type="transmembrane region" description="Helical" evidence="6">
    <location>
        <begin position="1098"/>
        <end position="1116"/>
    </location>
</feature>
<feature type="transmembrane region" description="Helical" evidence="6">
    <location>
        <begin position="777"/>
        <end position="799"/>
    </location>
</feature>
<dbReference type="InterPro" id="IPR039868">
    <property type="entry name" value="ARMD3-like"/>
</dbReference>
<feature type="compositionally biased region" description="Polar residues" evidence="5">
    <location>
        <begin position="349"/>
        <end position="368"/>
    </location>
</feature>
<dbReference type="InterPro" id="IPR036259">
    <property type="entry name" value="MFS_trans_sf"/>
</dbReference>
<dbReference type="SMART" id="SM01158">
    <property type="entry name" value="DUF1741"/>
    <property type="match status" value="1"/>
</dbReference>
<feature type="transmembrane region" description="Helical" evidence="6">
    <location>
        <begin position="952"/>
        <end position="973"/>
    </location>
</feature>
<dbReference type="EMBL" id="WJQU01000004">
    <property type="protein sequence ID" value="KAJ6636462.1"/>
    <property type="molecule type" value="Genomic_DNA"/>
</dbReference>
<evidence type="ECO:0000256" key="5">
    <source>
        <dbReference type="SAM" id="MobiDB-lite"/>
    </source>
</evidence>
<feature type="transmembrane region" description="Helical" evidence="6">
    <location>
        <begin position="1007"/>
        <end position="1028"/>
    </location>
</feature>
<evidence type="ECO:0000256" key="4">
    <source>
        <dbReference type="ARBA" id="ARBA00023136"/>
    </source>
</evidence>
<dbReference type="PANTHER" id="PTHR13608">
    <property type="entry name" value="ARMADILLO-LIKE HELICAL DOMAIN-CONTAINING PROTEIN 3"/>
    <property type="match status" value="1"/>
</dbReference>
<keyword evidence="9" id="KW-1185">Reference proteome</keyword>
<feature type="transmembrane region" description="Helical" evidence="6">
    <location>
        <begin position="1155"/>
        <end position="1173"/>
    </location>
</feature>
<dbReference type="SUPFAM" id="SSF103473">
    <property type="entry name" value="MFS general substrate transporter"/>
    <property type="match status" value="1"/>
</dbReference>
<feature type="transmembrane region" description="Helical" evidence="6">
    <location>
        <begin position="1122"/>
        <end position="1148"/>
    </location>
</feature>
<dbReference type="Pfam" id="PF00083">
    <property type="entry name" value="Sugar_tr"/>
    <property type="match status" value="1"/>
</dbReference>
<dbReference type="CDD" id="cd17317">
    <property type="entry name" value="MFS_SLC22"/>
    <property type="match status" value="1"/>
</dbReference>
<evidence type="ECO:0000259" key="7">
    <source>
        <dbReference type="PROSITE" id="PS50850"/>
    </source>
</evidence>
<comment type="caution">
    <text evidence="8">The sequence shown here is derived from an EMBL/GenBank/DDBJ whole genome shotgun (WGS) entry which is preliminary data.</text>
</comment>
<keyword evidence="2 6" id="KW-0812">Transmembrane</keyword>
<dbReference type="InterPro" id="IPR013636">
    <property type="entry name" value="ARMH3_C"/>
</dbReference>
<organism evidence="8 9">
    <name type="scientific">Pseudolycoriella hygida</name>
    <dbReference type="NCBI Taxonomy" id="35572"/>
    <lineage>
        <taxon>Eukaryota</taxon>
        <taxon>Metazoa</taxon>
        <taxon>Ecdysozoa</taxon>
        <taxon>Arthropoda</taxon>
        <taxon>Hexapoda</taxon>
        <taxon>Insecta</taxon>
        <taxon>Pterygota</taxon>
        <taxon>Neoptera</taxon>
        <taxon>Endopterygota</taxon>
        <taxon>Diptera</taxon>
        <taxon>Nematocera</taxon>
        <taxon>Sciaroidea</taxon>
        <taxon>Sciaridae</taxon>
        <taxon>Pseudolycoriella</taxon>
    </lineage>
</organism>
<evidence type="ECO:0000256" key="2">
    <source>
        <dbReference type="ARBA" id="ARBA00022692"/>
    </source>
</evidence>
<dbReference type="Proteomes" id="UP001151699">
    <property type="component" value="Chromosome C"/>
</dbReference>
<feature type="transmembrane region" description="Helical" evidence="6">
    <location>
        <begin position="1218"/>
        <end position="1238"/>
    </location>
</feature>
<evidence type="ECO:0000256" key="1">
    <source>
        <dbReference type="ARBA" id="ARBA00004141"/>
    </source>
</evidence>
<feature type="transmembrane region" description="Helical" evidence="6">
    <location>
        <begin position="1179"/>
        <end position="1197"/>
    </location>
</feature>
<dbReference type="GO" id="GO:0016020">
    <property type="term" value="C:membrane"/>
    <property type="evidence" value="ECO:0007669"/>
    <property type="project" value="UniProtKB-SubCell"/>
</dbReference>
<proteinExistence type="predicted"/>